<evidence type="ECO:0000256" key="1">
    <source>
        <dbReference type="SAM" id="MobiDB-lite"/>
    </source>
</evidence>
<protein>
    <submittedName>
        <fullName evidence="2">Uncharacterized protein</fullName>
    </submittedName>
</protein>
<dbReference type="Proteomes" id="UP001285908">
    <property type="component" value="Unassembled WGS sequence"/>
</dbReference>
<keyword evidence="3" id="KW-1185">Reference proteome</keyword>
<feature type="compositionally biased region" description="Polar residues" evidence="1">
    <location>
        <begin position="191"/>
        <end position="200"/>
    </location>
</feature>
<evidence type="ECO:0000313" key="3">
    <source>
        <dbReference type="Proteomes" id="UP001285908"/>
    </source>
</evidence>
<accession>A0AAJ0MRZ2</accession>
<evidence type="ECO:0000313" key="2">
    <source>
        <dbReference type="EMBL" id="KAK3494187.1"/>
    </source>
</evidence>
<comment type="caution">
    <text evidence="2">The sequence shown here is derived from an EMBL/GenBank/DDBJ whole genome shotgun (WGS) entry which is preliminary data.</text>
</comment>
<dbReference type="RefSeq" id="XP_062693616.1">
    <property type="nucleotide sequence ID" value="XM_062831731.1"/>
</dbReference>
<proteinExistence type="predicted"/>
<reference evidence="2 3" key="1">
    <citation type="journal article" date="2023" name="Mol. Phylogenet. Evol.">
        <title>Genome-scale phylogeny and comparative genomics of the fungal order Sordariales.</title>
        <authorList>
            <person name="Hensen N."/>
            <person name="Bonometti L."/>
            <person name="Westerberg I."/>
            <person name="Brannstrom I.O."/>
            <person name="Guillou S."/>
            <person name="Cros-Aarteil S."/>
            <person name="Calhoun S."/>
            <person name="Haridas S."/>
            <person name="Kuo A."/>
            <person name="Mondo S."/>
            <person name="Pangilinan J."/>
            <person name="Riley R."/>
            <person name="LaButti K."/>
            <person name="Andreopoulos B."/>
            <person name="Lipzen A."/>
            <person name="Chen C."/>
            <person name="Yan M."/>
            <person name="Daum C."/>
            <person name="Ng V."/>
            <person name="Clum A."/>
            <person name="Steindorff A."/>
            <person name="Ohm R.A."/>
            <person name="Martin F."/>
            <person name="Silar P."/>
            <person name="Natvig D.O."/>
            <person name="Lalanne C."/>
            <person name="Gautier V."/>
            <person name="Ament-Velasquez S.L."/>
            <person name="Kruys A."/>
            <person name="Hutchinson M.I."/>
            <person name="Powell A.J."/>
            <person name="Barry K."/>
            <person name="Miller A.N."/>
            <person name="Grigoriev I.V."/>
            <person name="Debuchy R."/>
            <person name="Gladieux P."/>
            <person name="Hiltunen Thoren M."/>
            <person name="Johannesson H."/>
        </authorList>
    </citation>
    <scope>NUCLEOTIDE SEQUENCE [LARGE SCALE GENOMIC DNA]</scope>
    <source>
        <strain evidence="2 3">FGSC 10403</strain>
    </source>
</reference>
<organism evidence="2 3">
    <name type="scientific">Neurospora hispaniola</name>
    <dbReference type="NCBI Taxonomy" id="588809"/>
    <lineage>
        <taxon>Eukaryota</taxon>
        <taxon>Fungi</taxon>
        <taxon>Dikarya</taxon>
        <taxon>Ascomycota</taxon>
        <taxon>Pezizomycotina</taxon>
        <taxon>Sordariomycetes</taxon>
        <taxon>Sordariomycetidae</taxon>
        <taxon>Sordariales</taxon>
        <taxon>Sordariaceae</taxon>
        <taxon>Neurospora</taxon>
    </lineage>
</organism>
<dbReference type="GeneID" id="87869353"/>
<dbReference type="EMBL" id="JAULSX010000003">
    <property type="protein sequence ID" value="KAK3494187.1"/>
    <property type="molecule type" value="Genomic_DNA"/>
</dbReference>
<gene>
    <name evidence="2" type="ORF">B0T23DRAFT_103268</name>
</gene>
<dbReference type="AlphaFoldDB" id="A0AAJ0MRZ2"/>
<name>A0AAJ0MRZ2_9PEZI</name>
<sequence>MLRVGILTLDVCRDTCHDYWNHLLLNFLSDGGVATIRTYNTRLSMAQRDSIQHVFCLLPEIPNMEKCPVFCPLPDTPKELSRAVFSWLRIIYLSAIFLCHFHEFTPHSRLSMDREDRIAVAQVKNLCQSLHHHRPKMRHSSLCQLFDLLFFMSPARRLRALMEQAQIQGSVPSRSDVLPEQHQGLLHQPVNPRNSLLYSR</sequence>
<feature type="region of interest" description="Disordered" evidence="1">
    <location>
        <begin position="172"/>
        <end position="200"/>
    </location>
</feature>